<dbReference type="GO" id="GO:0016787">
    <property type="term" value="F:hydrolase activity"/>
    <property type="evidence" value="ECO:0007669"/>
    <property type="project" value="UniProtKB-KW"/>
</dbReference>
<feature type="compositionally biased region" description="Low complexity" evidence="4">
    <location>
        <begin position="35"/>
        <end position="52"/>
    </location>
</feature>
<accession>A0A179B3F9</accession>
<name>A0A179B3F9_9ACTO</name>
<dbReference type="Proteomes" id="UP000078368">
    <property type="component" value="Unassembled WGS sequence"/>
</dbReference>
<keyword evidence="2 5" id="KW-0732">Signal</keyword>
<evidence type="ECO:0000256" key="1">
    <source>
        <dbReference type="ARBA" id="ARBA00010088"/>
    </source>
</evidence>
<comment type="similarity">
    <text evidence="1">Belongs to the peptidase S33 family.</text>
</comment>
<evidence type="ECO:0000256" key="2">
    <source>
        <dbReference type="ARBA" id="ARBA00022729"/>
    </source>
</evidence>
<comment type="caution">
    <text evidence="7">The sequence shown here is derived from an EMBL/GenBank/DDBJ whole genome shotgun (WGS) entry which is preliminary data.</text>
</comment>
<evidence type="ECO:0000259" key="6">
    <source>
        <dbReference type="Pfam" id="PF08386"/>
    </source>
</evidence>
<dbReference type="STRING" id="1823756.A4H34_03435"/>
<feature type="signal peptide" evidence="5">
    <location>
        <begin position="1"/>
        <end position="27"/>
    </location>
</feature>
<dbReference type="EMBL" id="LVZK01000001">
    <property type="protein sequence ID" value="OAP86236.1"/>
    <property type="molecule type" value="Genomic_DNA"/>
</dbReference>
<evidence type="ECO:0000313" key="7">
    <source>
        <dbReference type="EMBL" id="OAP86236.1"/>
    </source>
</evidence>
<dbReference type="InterPro" id="IPR013595">
    <property type="entry name" value="Pept_S33_TAP-like_C"/>
</dbReference>
<evidence type="ECO:0000256" key="3">
    <source>
        <dbReference type="ARBA" id="ARBA00022801"/>
    </source>
</evidence>
<dbReference type="Pfam" id="PF08386">
    <property type="entry name" value="Abhydrolase_4"/>
    <property type="match status" value="1"/>
</dbReference>
<gene>
    <name evidence="7" type="ORF">A4H34_03435</name>
</gene>
<dbReference type="InterPro" id="IPR029058">
    <property type="entry name" value="AB_hydrolase_fold"/>
</dbReference>
<feature type="domain" description="Peptidase S33 tripeptidyl aminopeptidase-like C-terminal" evidence="6">
    <location>
        <begin position="439"/>
        <end position="530"/>
    </location>
</feature>
<dbReference type="InterPro" id="IPR051601">
    <property type="entry name" value="Serine_prot/Carboxylest_S33"/>
</dbReference>
<sequence>MTRLLQPLAALSALALTAVVQPVAAQAASAHVGAGRAPAAKSTASPSADASSGKPNEAPAGDVPKGLEKFYKQKLAWAPCKDKPQMQCANVKVPLDYKKPGGKTITVAMAKVPAANGKPIGSLFVNPGGPGESGIDLVSGADKIFSKALRDQYDIVGFDPRGVGSSTAVDCVSDAELGKYLDSEFDLSTPEGKKAEKAQAEKFVKGCKDKSGDLLAHVGTESAARDLDVLRGLVGDKKLNYFGFSYGTSLGGMYANLFPKKAGRLVLDGALDPQLGDARMGYELTIGFEKAFERYAEYCVKGGNCPLGSSVDAAKKKMRALFDQAFKKPFPTADPKRPLNRNILKYGVMLAMYSTAYRPYLDTGLSQLIKNNDGSFLLGWYDLASGRQGGKFKNNSNEARIAINCADYPASSPSVTKKYQEKLKKEAPLFGAGSDGEGTDLCSLLPYHPKSNPGPYTAKGAAPIVVIGTRHDPATPYSWAQALHKSLSNSVLLTWEGDGHLAYSRAGSCIQSPVDKYLLTGEVPKDGLVCPVEQKQGQEAQKQGDLDRKASVKDKLSPESQPPPVIR</sequence>
<dbReference type="PANTHER" id="PTHR43248">
    <property type="entry name" value="2-SUCCINYL-6-HYDROXY-2,4-CYCLOHEXADIENE-1-CARBOXYLATE SYNTHASE"/>
    <property type="match status" value="1"/>
</dbReference>
<dbReference type="SUPFAM" id="SSF53474">
    <property type="entry name" value="alpha/beta-Hydrolases"/>
    <property type="match status" value="1"/>
</dbReference>
<keyword evidence="3" id="KW-0378">Hydrolase</keyword>
<reference evidence="7 8" key="1">
    <citation type="submission" date="2016-04" db="EMBL/GenBank/DDBJ databases">
        <title>Peptidophaga gingivicola gen. nov., sp. nov., isolated from human subgingival plaque.</title>
        <authorList>
            <person name="Beall C.J."/>
            <person name="Mokrzan E.M."/>
            <person name="Griffen A.L."/>
            <person name="Leys E.J."/>
        </authorList>
    </citation>
    <scope>NUCLEOTIDE SEQUENCE [LARGE SCALE GENOMIC DNA]</scope>
    <source>
        <strain evidence="7 8">BA112</strain>
    </source>
</reference>
<evidence type="ECO:0000313" key="8">
    <source>
        <dbReference type="Proteomes" id="UP000078368"/>
    </source>
</evidence>
<dbReference type="Gene3D" id="3.40.50.1820">
    <property type="entry name" value="alpha/beta hydrolase"/>
    <property type="match status" value="1"/>
</dbReference>
<protein>
    <recommendedName>
        <fullName evidence="6">Peptidase S33 tripeptidyl aminopeptidase-like C-terminal domain-containing protein</fullName>
    </recommendedName>
</protein>
<feature type="chain" id="PRO_5008098958" description="Peptidase S33 tripeptidyl aminopeptidase-like C-terminal domain-containing protein" evidence="5">
    <location>
        <begin position="28"/>
        <end position="567"/>
    </location>
</feature>
<organism evidence="7 8">
    <name type="scientific">Peptidiphaga gingivicola</name>
    <dbReference type="NCBI Taxonomy" id="2741497"/>
    <lineage>
        <taxon>Bacteria</taxon>
        <taxon>Bacillati</taxon>
        <taxon>Actinomycetota</taxon>
        <taxon>Actinomycetes</taxon>
        <taxon>Actinomycetales</taxon>
        <taxon>Actinomycetaceae</taxon>
        <taxon>Peptidiphaga</taxon>
    </lineage>
</organism>
<feature type="region of interest" description="Disordered" evidence="4">
    <location>
        <begin position="35"/>
        <end position="64"/>
    </location>
</feature>
<dbReference type="PANTHER" id="PTHR43248:SF29">
    <property type="entry name" value="TRIPEPTIDYL AMINOPEPTIDASE"/>
    <property type="match status" value="1"/>
</dbReference>
<proteinExistence type="inferred from homology"/>
<evidence type="ECO:0000256" key="4">
    <source>
        <dbReference type="SAM" id="MobiDB-lite"/>
    </source>
</evidence>
<feature type="compositionally biased region" description="Basic and acidic residues" evidence="4">
    <location>
        <begin position="542"/>
        <end position="557"/>
    </location>
</feature>
<keyword evidence="8" id="KW-1185">Reference proteome</keyword>
<feature type="region of interest" description="Disordered" evidence="4">
    <location>
        <begin position="532"/>
        <end position="567"/>
    </location>
</feature>
<evidence type="ECO:0000256" key="5">
    <source>
        <dbReference type="SAM" id="SignalP"/>
    </source>
</evidence>
<dbReference type="AlphaFoldDB" id="A0A179B3F9"/>